<sequence length="653" mass="75719">MAPTGYVIDSLVQYECQAWHKHGILKVSFVLKAKDLWNALLLNETDYPCGSSVFDKGIIIGPKRQKWRELSQVEQRFLCQRECISTHVQEHNKIWYNGEVFKVGDTVVVKSDNYVPGSFSVDYYKQSILVEEENERLNVEPITGMSVLQQTPMPFTWDYIREVSSLLHKFIPWSFQNSIIAYEIKDLSVRKRLLTVGVVGCVPPWVEEMDIVQIKQCDDRDFSSHMFLYVVVREVDVEKRKVRFTRLLQMQSSTQLWKAGVEDPNWQDISLCVAVVSGWECSMAQNGRPAPSYADIFCPPEPKLRDPSRLYGKKLLEVYYNQDHYPAFLQNYRDVRKWFKDYPFLTLGHQRISINLSLAMHSRKGSTTRKKPQNLYTSQGEHDPKKGNLDLNVAIVEEEIHNGSGHENTPTTMREELYLLWKETQKIDAPNNDENLENLDIELENSVEHQSFVSLLTNGNLKRVRAMPQSPRTGETSQLVSKPTSASLQVPQQDGESIRKSNRERKMSEKLRNSTTCKKPRLLLKKKRRQDIGNINDDSIMAFVENVNGDGSSCLSNDTIHDKVSLLLTVEEKETILLKYFDLQTIEDMYLVLKASFFKIRKEETTFRDNKRILTLDEMRESLVEWLLSTQRVLLRRQLGHDLTFDEVDIVSF</sequence>
<protein>
    <submittedName>
        <fullName evidence="2">Uncharacterized protein</fullName>
    </submittedName>
</protein>
<keyword evidence="3" id="KW-1185">Reference proteome</keyword>
<feature type="compositionally biased region" description="Basic residues" evidence="1">
    <location>
        <begin position="363"/>
        <end position="372"/>
    </location>
</feature>
<dbReference type="OrthoDB" id="1975923at2759"/>
<name>A0A9D4ZRP1_ADICA</name>
<evidence type="ECO:0000313" key="2">
    <source>
        <dbReference type="EMBL" id="KAI5083531.1"/>
    </source>
</evidence>
<reference evidence="2" key="1">
    <citation type="submission" date="2021-01" db="EMBL/GenBank/DDBJ databases">
        <title>Adiantum capillus-veneris genome.</title>
        <authorList>
            <person name="Fang Y."/>
            <person name="Liao Q."/>
        </authorList>
    </citation>
    <scope>NUCLEOTIDE SEQUENCE</scope>
    <source>
        <strain evidence="2">H3</strain>
        <tissue evidence="2">Leaf</tissue>
    </source>
</reference>
<feature type="compositionally biased region" description="Polar residues" evidence="1">
    <location>
        <begin position="470"/>
        <end position="495"/>
    </location>
</feature>
<accession>A0A9D4ZRP1</accession>
<organism evidence="2 3">
    <name type="scientific">Adiantum capillus-veneris</name>
    <name type="common">Maidenhair fern</name>
    <dbReference type="NCBI Taxonomy" id="13818"/>
    <lineage>
        <taxon>Eukaryota</taxon>
        <taxon>Viridiplantae</taxon>
        <taxon>Streptophyta</taxon>
        <taxon>Embryophyta</taxon>
        <taxon>Tracheophyta</taxon>
        <taxon>Polypodiopsida</taxon>
        <taxon>Polypodiidae</taxon>
        <taxon>Polypodiales</taxon>
        <taxon>Pteridineae</taxon>
        <taxon>Pteridaceae</taxon>
        <taxon>Vittarioideae</taxon>
        <taxon>Adiantum</taxon>
    </lineage>
</organism>
<gene>
    <name evidence="2" type="ORF">GOP47_0003274</name>
</gene>
<dbReference type="EMBL" id="JABFUD020000002">
    <property type="protein sequence ID" value="KAI5083531.1"/>
    <property type="molecule type" value="Genomic_DNA"/>
</dbReference>
<feature type="compositionally biased region" description="Basic and acidic residues" evidence="1">
    <location>
        <begin position="496"/>
        <end position="512"/>
    </location>
</feature>
<feature type="region of interest" description="Disordered" evidence="1">
    <location>
        <begin position="466"/>
        <end position="512"/>
    </location>
</feature>
<dbReference type="Proteomes" id="UP000886520">
    <property type="component" value="Chromosome 3"/>
</dbReference>
<dbReference type="AlphaFoldDB" id="A0A9D4ZRP1"/>
<evidence type="ECO:0000256" key="1">
    <source>
        <dbReference type="SAM" id="MobiDB-lite"/>
    </source>
</evidence>
<proteinExistence type="predicted"/>
<comment type="caution">
    <text evidence="2">The sequence shown here is derived from an EMBL/GenBank/DDBJ whole genome shotgun (WGS) entry which is preliminary data.</text>
</comment>
<evidence type="ECO:0000313" key="3">
    <source>
        <dbReference type="Proteomes" id="UP000886520"/>
    </source>
</evidence>
<feature type="region of interest" description="Disordered" evidence="1">
    <location>
        <begin position="363"/>
        <end position="387"/>
    </location>
</feature>